<dbReference type="EMBL" id="VLLN01000011">
    <property type="protein sequence ID" value="TWJ19124.1"/>
    <property type="molecule type" value="Genomic_DNA"/>
</dbReference>
<dbReference type="InterPro" id="IPR050389">
    <property type="entry name" value="LysR-type_TF"/>
</dbReference>
<dbReference type="SUPFAM" id="SSF53850">
    <property type="entry name" value="Periplasmic binding protein-like II"/>
    <property type="match status" value="1"/>
</dbReference>
<evidence type="ECO:0000256" key="3">
    <source>
        <dbReference type="ARBA" id="ARBA00023125"/>
    </source>
</evidence>
<dbReference type="Proteomes" id="UP000319449">
    <property type="component" value="Unassembled WGS sequence"/>
</dbReference>
<proteinExistence type="inferred from homology"/>
<feature type="domain" description="HTH lysR-type" evidence="5">
    <location>
        <begin position="15"/>
        <end position="73"/>
    </location>
</feature>
<evidence type="ECO:0000256" key="4">
    <source>
        <dbReference type="ARBA" id="ARBA00023163"/>
    </source>
</evidence>
<dbReference type="Gene3D" id="3.40.190.10">
    <property type="entry name" value="Periplasmic binding protein-like II"/>
    <property type="match status" value="2"/>
</dbReference>
<organism evidence="6 7">
    <name type="scientific">Geobacter argillaceus</name>
    <dbReference type="NCBI Taxonomy" id="345631"/>
    <lineage>
        <taxon>Bacteria</taxon>
        <taxon>Pseudomonadati</taxon>
        <taxon>Thermodesulfobacteriota</taxon>
        <taxon>Desulfuromonadia</taxon>
        <taxon>Geobacterales</taxon>
        <taxon>Geobacteraceae</taxon>
        <taxon>Geobacter</taxon>
    </lineage>
</organism>
<dbReference type="Pfam" id="PF03466">
    <property type="entry name" value="LysR_substrate"/>
    <property type="match status" value="1"/>
</dbReference>
<dbReference type="InterPro" id="IPR000847">
    <property type="entry name" value="LysR_HTH_N"/>
</dbReference>
<dbReference type="SUPFAM" id="SSF46785">
    <property type="entry name" value="Winged helix' DNA-binding domain"/>
    <property type="match status" value="1"/>
</dbReference>
<dbReference type="OrthoDB" id="5317428at2"/>
<dbReference type="InterPro" id="IPR036388">
    <property type="entry name" value="WH-like_DNA-bd_sf"/>
</dbReference>
<dbReference type="PANTHER" id="PTHR30118">
    <property type="entry name" value="HTH-TYPE TRANSCRIPTIONAL REGULATOR LEUO-RELATED"/>
    <property type="match status" value="1"/>
</dbReference>
<dbReference type="InterPro" id="IPR036390">
    <property type="entry name" value="WH_DNA-bd_sf"/>
</dbReference>
<dbReference type="Pfam" id="PF00126">
    <property type="entry name" value="HTH_1"/>
    <property type="match status" value="1"/>
</dbReference>
<evidence type="ECO:0000256" key="2">
    <source>
        <dbReference type="ARBA" id="ARBA00023015"/>
    </source>
</evidence>
<dbReference type="PANTHER" id="PTHR30118:SF6">
    <property type="entry name" value="HTH-TYPE TRANSCRIPTIONAL REGULATOR LEUO"/>
    <property type="match status" value="1"/>
</dbReference>
<dbReference type="CDD" id="cd08417">
    <property type="entry name" value="PBP2_Nitroaromatics_like"/>
    <property type="match status" value="1"/>
</dbReference>
<evidence type="ECO:0000256" key="1">
    <source>
        <dbReference type="ARBA" id="ARBA00009437"/>
    </source>
</evidence>
<dbReference type="AlphaFoldDB" id="A0A562VMY4"/>
<keyword evidence="7" id="KW-1185">Reference proteome</keyword>
<evidence type="ECO:0000259" key="5">
    <source>
        <dbReference type="PROSITE" id="PS50931"/>
    </source>
</evidence>
<reference evidence="6 7" key="1">
    <citation type="submission" date="2019-07" db="EMBL/GenBank/DDBJ databases">
        <title>Genomic Encyclopedia of Archaeal and Bacterial Type Strains, Phase II (KMG-II): from individual species to whole genera.</title>
        <authorList>
            <person name="Goeker M."/>
        </authorList>
    </citation>
    <scope>NUCLEOTIDE SEQUENCE [LARGE SCALE GENOMIC DNA]</scope>
    <source>
        <strain evidence="6 7">ATCC BAA-1139</strain>
    </source>
</reference>
<evidence type="ECO:0000313" key="7">
    <source>
        <dbReference type="Proteomes" id="UP000319449"/>
    </source>
</evidence>
<keyword evidence="3 6" id="KW-0238">DNA-binding</keyword>
<keyword evidence="2" id="KW-0805">Transcription regulation</keyword>
<dbReference type="InterPro" id="IPR037402">
    <property type="entry name" value="YidZ_PBP2"/>
</dbReference>
<dbReference type="RefSeq" id="WP_145022251.1">
    <property type="nucleotide sequence ID" value="NZ_VLLN01000011.1"/>
</dbReference>
<protein>
    <submittedName>
        <fullName evidence="6">DNA-binding transcriptional LysR family regulator</fullName>
    </submittedName>
</protein>
<gene>
    <name evidence="6" type="ORF">JN12_02071</name>
</gene>
<dbReference type="GO" id="GO:0003700">
    <property type="term" value="F:DNA-binding transcription factor activity"/>
    <property type="evidence" value="ECO:0007669"/>
    <property type="project" value="InterPro"/>
</dbReference>
<evidence type="ECO:0000313" key="6">
    <source>
        <dbReference type="EMBL" id="TWJ19124.1"/>
    </source>
</evidence>
<accession>A0A562VMY4</accession>
<dbReference type="GO" id="GO:0003677">
    <property type="term" value="F:DNA binding"/>
    <property type="evidence" value="ECO:0007669"/>
    <property type="project" value="UniProtKB-KW"/>
</dbReference>
<name>A0A562VMY4_9BACT</name>
<dbReference type="Gene3D" id="1.10.10.10">
    <property type="entry name" value="Winged helix-like DNA-binding domain superfamily/Winged helix DNA-binding domain"/>
    <property type="match status" value="1"/>
</dbReference>
<comment type="similarity">
    <text evidence="1">Belongs to the LysR transcriptional regulatory family.</text>
</comment>
<comment type="caution">
    <text evidence="6">The sequence shown here is derived from an EMBL/GenBank/DDBJ whole genome shotgun (WGS) entry which is preliminary data.</text>
</comment>
<keyword evidence="4" id="KW-0804">Transcription</keyword>
<dbReference type="InterPro" id="IPR005119">
    <property type="entry name" value="LysR_subst-bd"/>
</dbReference>
<dbReference type="PROSITE" id="PS50931">
    <property type="entry name" value="HTH_LYSR"/>
    <property type="match status" value="1"/>
</dbReference>
<sequence length="317" mass="35630">MAKKSHSIVSELRSMDLNLLVALRALLDERNVSRAAEKSGLSQPGMSRALQRLRSMFNDPLLVKSEQGGYEPTPRAEAIDFALRQVLFDIQNIIAPPTFDPALAKGDFRILALDYELVVLLPKIVSRVRNEAPGLNVWTIAPKMMNTQEGIDFSPLIKGDIHLILSAFTYTHSGIYRQKLMEETNVCISSVNHPDAGSHPFPLEKLVSLDHLWVDIIGPDPGAIDETLAMCGLSREIKLSVPSFLLAGYTVATTDLIAIMPRRVMQPFEDAGLISIMEPPIELPVFTIYQYWHERYNKDPLHVWFRKLVLDVARTFN</sequence>